<proteinExistence type="predicted"/>
<dbReference type="Proteomes" id="UP000030645">
    <property type="component" value="Unassembled WGS sequence"/>
</dbReference>
<evidence type="ECO:0000313" key="1">
    <source>
        <dbReference type="EMBL" id="EXC20167.1"/>
    </source>
</evidence>
<protein>
    <submittedName>
        <fullName evidence="1">Uncharacterized protein</fullName>
    </submittedName>
</protein>
<dbReference type="EMBL" id="KE345906">
    <property type="protein sequence ID" value="EXC20167.1"/>
    <property type="molecule type" value="Genomic_DNA"/>
</dbReference>
<keyword evidence="2" id="KW-1185">Reference proteome</keyword>
<name>W9S0L3_9ROSA</name>
<evidence type="ECO:0000313" key="2">
    <source>
        <dbReference type="Proteomes" id="UP000030645"/>
    </source>
</evidence>
<sequence>MLALMFPRKQLFSNCGNVRKRSFREIETNITEVPQDQCPKGIHLVFGIPVPGPYGKCIGFMSSWIMPGQYVWDFEDATSKSHGQVSRVHHVL</sequence>
<dbReference type="AlphaFoldDB" id="W9S0L3"/>
<accession>W9S0L3</accession>
<organism evidence="1 2">
    <name type="scientific">Morus notabilis</name>
    <dbReference type="NCBI Taxonomy" id="981085"/>
    <lineage>
        <taxon>Eukaryota</taxon>
        <taxon>Viridiplantae</taxon>
        <taxon>Streptophyta</taxon>
        <taxon>Embryophyta</taxon>
        <taxon>Tracheophyta</taxon>
        <taxon>Spermatophyta</taxon>
        <taxon>Magnoliopsida</taxon>
        <taxon>eudicotyledons</taxon>
        <taxon>Gunneridae</taxon>
        <taxon>Pentapetalae</taxon>
        <taxon>rosids</taxon>
        <taxon>fabids</taxon>
        <taxon>Rosales</taxon>
        <taxon>Moraceae</taxon>
        <taxon>Moreae</taxon>
        <taxon>Morus</taxon>
    </lineage>
</organism>
<reference evidence="2" key="1">
    <citation type="submission" date="2013-01" db="EMBL/GenBank/DDBJ databases">
        <title>Draft Genome Sequence of a Mulberry Tree, Morus notabilis C.K. Schneid.</title>
        <authorList>
            <person name="He N."/>
            <person name="Zhao S."/>
        </authorList>
    </citation>
    <scope>NUCLEOTIDE SEQUENCE</scope>
</reference>
<gene>
    <name evidence="1" type="ORF">L484_011411</name>
</gene>